<organism evidence="1">
    <name type="scientific">Rhizophora mucronata</name>
    <name type="common">Asiatic mangrove</name>
    <dbReference type="NCBI Taxonomy" id="61149"/>
    <lineage>
        <taxon>Eukaryota</taxon>
        <taxon>Viridiplantae</taxon>
        <taxon>Streptophyta</taxon>
        <taxon>Embryophyta</taxon>
        <taxon>Tracheophyta</taxon>
        <taxon>Spermatophyta</taxon>
        <taxon>Magnoliopsida</taxon>
        <taxon>eudicotyledons</taxon>
        <taxon>Gunneridae</taxon>
        <taxon>Pentapetalae</taxon>
        <taxon>rosids</taxon>
        <taxon>fabids</taxon>
        <taxon>Malpighiales</taxon>
        <taxon>Rhizophoraceae</taxon>
        <taxon>Rhizophora</taxon>
    </lineage>
</organism>
<dbReference type="EMBL" id="GGEC01091551">
    <property type="protein sequence ID" value="MBX72035.1"/>
    <property type="molecule type" value="Transcribed_RNA"/>
</dbReference>
<dbReference type="AlphaFoldDB" id="A0A2P2QYJ9"/>
<sequence>MFLLLVFTDLNFYCIVMHKQQSFCFCLL</sequence>
<proteinExistence type="predicted"/>
<reference evidence="1" key="1">
    <citation type="submission" date="2018-02" db="EMBL/GenBank/DDBJ databases">
        <title>Rhizophora mucronata_Transcriptome.</title>
        <authorList>
            <person name="Meera S.P."/>
            <person name="Sreeshan A."/>
            <person name="Augustine A."/>
        </authorList>
    </citation>
    <scope>NUCLEOTIDE SEQUENCE</scope>
    <source>
        <tissue evidence="1">Leaf</tissue>
    </source>
</reference>
<name>A0A2P2QYJ9_RHIMU</name>
<accession>A0A2P2QYJ9</accession>
<evidence type="ECO:0000313" key="1">
    <source>
        <dbReference type="EMBL" id="MBX72035.1"/>
    </source>
</evidence>
<protein>
    <submittedName>
        <fullName evidence="1">Uncharacterized protein</fullName>
    </submittedName>
</protein>